<feature type="domain" description="Dyp-type peroxidase C-terminal" evidence="8">
    <location>
        <begin position="162"/>
        <end position="326"/>
    </location>
</feature>
<dbReference type="PANTHER" id="PTHR30521">
    <property type="entry name" value="DEFERROCHELATASE/PEROXIDASE"/>
    <property type="match status" value="1"/>
</dbReference>
<evidence type="ECO:0000256" key="3">
    <source>
        <dbReference type="ARBA" id="ARBA00022723"/>
    </source>
</evidence>
<dbReference type="Pfam" id="PF20628">
    <property type="entry name" value="Dyp_perox_C"/>
    <property type="match status" value="1"/>
</dbReference>
<protein>
    <submittedName>
        <fullName evidence="9">Putative iron-dependent peroxidase</fullName>
    </submittedName>
</protein>
<dbReference type="InterPro" id="IPR011008">
    <property type="entry name" value="Dimeric_a/b-barrel"/>
</dbReference>
<accession>A0A6G9D3H4</accession>
<dbReference type="GO" id="GO:0005829">
    <property type="term" value="C:cytosol"/>
    <property type="evidence" value="ECO:0007669"/>
    <property type="project" value="TreeGrafter"/>
</dbReference>
<reference evidence="9 10" key="1">
    <citation type="submission" date="2020-03" db="EMBL/GenBank/DDBJ databases">
        <title>Screen low temperature-resistant strains for efficient degradation of petroleum hydrocarbons under the low temperature.</title>
        <authorList>
            <person name="Wang Y."/>
            <person name="Chen J."/>
        </authorList>
    </citation>
    <scope>NUCLEOTIDE SEQUENCE [LARGE SCALE GENOMIC DNA]</scope>
    <source>
        <strain evidence="9 10">KB1</strain>
    </source>
</reference>
<dbReference type="SUPFAM" id="SSF54909">
    <property type="entry name" value="Dimeric alpha+beta barrel"/>
    <property type="match status" value="1"/>
</dbReference>
<proteinExistence type="inferred from homology"/>
<dbReference type="PROSITE" id="PS51404">
    <property type="entry name" value="DYP_PEROXIDASE"/>
    <property type="match status" value="1"/>
</dbReference>
<evidence type="ECO:0000256" key="5">
    <source>
        <dbReference type="ARBA" id="ARBA00023004"/>
    </source>
</evidence>
<evidence type="ECO:0000256" key="6">
    <source>
        <dbReference type="ARBA" id="ARBA00025737"/>
    </source>
</evidence>
<dbReference type="GO" id="GO:0004601">
    <property type="term" value="F:peroxidase activity"/>
    <property type="evidence" value="ECO:0007669"/>
    <property type="project" value="UniProtKB-KW"/>
</dbReference>
<comment type="similarity">
    <text evidence="6">Belongs to the DyP-type peroxidase family.</text>
</comment>
<evidence type="ECO:0000313" key="9">
    <source>
        <dbReference type="EMBL" id="QIP43620.1"/>
    </source>
</evidence>
<evidence type="ECO:0000256" key="4">
    <source>
        <dbReference type="ARBA" id="ARBA00023002"/>
    </source>
</evidence>
<keyword evidence="2 9" id="KW-0575">Peroxidase</keyword>
<evidence type="ECO:0000256" key="1">
    <source>
        <dbReference type="ARBA" id="ARBA00001970"/>
    </source>
</evidence>
<evidence type="ECO:0000259" key="7">
    <source>
        <dbReference type="Pfam" id="PF04261"/>
    </source>
</evidence>
<dbReference type="PANTHER" id="PTHR30521:SF0">
    <property type="entry name" value="DYP-TYPE PEROXIDASE FAMILY PROTEIN"/>
    <property type="match status" value="1"/>
</dbReference>
<sequence>MPGLPESSILVCMAETSEIDEAEVALPAIPQPLLTPLTEAAIFLVFTIDEGGEQAVHDVLADISGLQRSIGFRVPAGGLAAVVGIGSDAWDRLFDGPRPAELHPFVELTGDKHHAPRTPGDLLFHIRARQMDLCFEFATVVTNRLAGAASVIDEVHGFKYFEQRDLMGFVDGTENPSGQAAYVAVTVGDEDPDFAGSSYVIVQKYLHDMSEWNSLPVEEQENVIGRSKLEDLEMDDDTKPANSHTALTVIEDESGEQIQILRDNMPFGHVGSAEMGTYFIGYSASPTVTEQMLTNMFIGNPVGNYDRILDFSTAVTGINFFVPTADFLDDPPDLPTRLVPEATFTAPISDGSLGIGSLKRSAQQ</sequence>
<comment type="cofactor">
    <cofactor evidence="1">
        <name>heme b</name>
        <dbReference type="ChEBI" id="CHEBI:60344"/>
    </cofactor>
</comment>
<dbReference type="AlphaFoldDB" id="A0A6G9D3H4"/>
<dbReference type="GO" id="GO:0046872">
    <property type="term" value="F:metal ion binding"/>
    <property type="evidence" value="ECO:0007669"/>
    <property type="project" value="UniProtKB-KW"/>
</dbReference>
<dbReference type="NCBIfam" id="TIGR01413">
    <property type="entry name" value="Dyp_perox_fam"/>
    <property type="match status" value="1"/>
</dbReference>
<feature type="domain" description="Dyp-type peroxidase N-terminal" evidence="7">
    <location>
        <begin position="31"/>
        <end position="159"/>
    </location>
</feature>
<keyword evidence="4" id="KW-0560">Oxidoreductase</keyword>
<dbReference type="InterPro" id="IPR048327">
    <property type="entry name" value="Dyp_perox_N"/>
</dbReference>
<name>A0A6G9D3H4_RHOER</name>
<dbReference type="Proteomes" id="UP000502345">
    <property type="component" value="Chromosome"/>
</dbReference>
<dbReference type="GO" id="GO:0020037">
    <property type="term" value="F:heme binding"/>
    <property type="evidence" value="ECO:0007669"/>
    <property type="project" value="InterPro"/>
</dbReference>
<dbReference type="InterPro" id="IPR006314">
    <property type="entry name" value="Dyp_peroxidase"/>
</dbReference>
<dbReference type="EMBL" id="CP050124">
    <property type="protein sequence ID" value="QIP43620.1"/>
    <property type="molecule type" value="Genomic_DNA"/>
</dbReference>
<evidence type="ECO:0000256" key="2">
    <source>
        <dbReference type="ARBA" id="ARBA00022559"/>
    </source>
</evidence>
<evidence type="ECO:0000313" key="10">
    <source>
        <dbReference type="Proteomes" id="UP000502345"/>
    </source>
</evidence>
<keyword evidence="3" id="KW-0479">Metal-binding</keyword>
<dbReference type="InterPro" id="IPR048328">
    <property type="entry name" value="Dyp_perox_C"/>
</dbReference>
<evidence type="ECO:0000259" key="8">
    <source>
        <dbReference type="Pfam" id="PF20628"/>
    </source>
</evidence>
<keyword evidence="5" id="KW-0408">Iron</keyword>
<organism evidence="9 10">
    <name type="scientific">Rhodococcus erythropolis</name>
    <name type="common">Arthrobacter picolinophilus</name>
    <dbReference type="NCBI Taxonomy" id="1833"/>
    <lineage>
        <taxon>Bacteria</taxon>
        <taxon>Bacillati</taxon>
        <taxon>Actinomycetota</taxon>
        <taxon>Actinomycetes</taxon>
        <taxon>Mycobacteriales</taxon>
        <taxon>Nocardiaceae</taxon>
        <taxon>Rhodococcus</taxon>
        <taxon>Rhodococcus erythropolis group</taxon>
    </lineage>
</organism>
<dbReference type="Pfam" id="PF04261">
    <property type="entry name" value="Dyp_perox_N"/>
    <property type="match status" value="1"/>
</dbReference>
<gene>
    <name evidence="9" type="ORF">G9444_6377</name>
</gene>